<gene>
    <name evidence="2" type="ORF">AVDCRST_MAG68-2306</name>
</gene>
<evidence type="ECO:0000256" key="1">
    <source>
        <dbReference type="SAM" id="MobiDB-lite"/>
    </source>
</evidence>
<feature type="compositionally biased region" description="Basic and acidic residues" evidence="1">
    <location>
        <begin position="1"/>
        <end position="15"/>
    </location>
</feature>
<evidence type="ECO:0000313" key="2">
    <source>
        <dbReference type="EMBL" id="CAA9326876.1"/>
    </source>
</evidence>
<proteinExistence type="predicted"/>
<protein>
    <submittedName>
        <fullName evidence="2">Uncharacterized protein</fullName>
    </submittedName>
</protein>
<reference evidence="2" key="1">
    <citation type="submission" date="2020-02" db="EMBL/GenBank/DDBJ databases">
        <authorList>
            <person name="Meier V. D."/>
        </authorList>
    </citation>
    <scope>NUCLEOTIDE SEQUENCE</scope>
    <source>
        <strain evidence="2">AVDCRST_MAG68</strain>
    </source>
</reference>
<feature type="region of interest" description="Disordered" evidence="1">
    <location>
        <begin position="1"/>
        <end position="55"/>
    </location>
</feature>
<dbReference type="EMBL" id="CADCTW010000106">
    <property type="protein sequence ID" value="CAA9326876.1"/>
    <property type="molecule type" value="Genomic_DNA"/>
</dbReference>
<accession>A0A6J4L9Q3</accession>
<name>A0A6J4L9Q3_9BACT</name>
<organism evidence="2">
    <name type="scientific">uncultured Gemmatimonadota bacterium</name>
    <dbReference type="NCBI Taxonomy" id="203437"/>
    <lineage>
        <taxon>Bacteria</taxon>
        <taxon>Pseudomonadati</taxon>
        <taxon>Gemmatimonadota</taxon>
        <taxon>environmental samples</taxon>
    </lineage>
</organism>
<sequence>MRRRGERERRQRREAGTGLISRTEIAPPASRRIVSHYSRGVNGRRGSHRGTETRR</sequence>
<dbReference type="AlphaFoldDB" id="A0A6J4L9Q3"/>